<dbReference type="GO" id="GO:0005524">
    <property type="term" value="F:ATP binding"/>
    <property type="evidence" value="ECO:0007669"/>
    <property type="project" value="InterPro"/>
</dbReference>
<dbReference type="SUPFAM" id="SSF56112">
    <property type="entry name" value="Protein kinase-like (PK-like)"/>
    <property type="match status" value="1"/>
</dbReference>
<keyword evidence="3" id="KW-1185">Reference proteome</keyword>
<gene>
    <name evidence="2" type="ORF">E3N88_12147</name>
</gene>
<dbReference type="Gene3D" id="1.10.510.10">
    <property type="entry name" value="Transferase(Phosphotransferase) domain 1"/>
    <property type="match status" value="2"/>
</dbReference>
<dbReference type="GO" id="GO:0004672">
    <property type="term" value="F:protein kinase activity"/>
    <property type="evidence" value="ECO:0007669"/>
    <property type="project" value="InterPro"/>
</dbReference>
<accession>A0A5N6P603</accession>
<dbReference type="InterPro" id="IPR011009">
    <property type="entry name" value="Kinase-like_dom_sf"/>
</dbReference>
<evidence type="ECO:0000259" key="1">
    <source>
        <dbReference type="PROSITE" id="PS50011"/>
    </source>
</evidence>
<dbReference type="InterPro" id="IPR001245">
    <property type="entry name" value="Ser-Thr/Tyr_kinase_cat_dom"/>
</dbReference>
<organism evidence="2 3">
    <name type="scientific">Mikania micrantha</name>
    <name type="common">bitter vine</name>
    <dbReference type="NCBI Taxonomy" id="192012"/>
    <lineage>
        <taxon>Eukaryota</taxon>
        <taxon>Viridiplantae</taxon>
        <taxon>Streptophyta</taxon>
        <taxon>Embryophyta</taxon>
        <taxon>Tracheophyta</taxon>
        <taxon>Spermatophyta</taxon>
        <taxon>Magnoliopsida</taxon>
        <taxon>eudicotyledons</taxon>
        <taxon>Gunneridae</taxon>
        <taxon>Pentapetalae</taxon>
        <taxon>asterids</taxon>
        <taxon>campanulids</taxon>
        <taxon>Asterales</taxon>
        <taxon>Asteraceae</taxon>
        <taxon>Asteroideae</taxon>
        <taxon>Heliantheae alliance</taxon>
        <taxon>Eupatorieae</taxon>
        <taxon>Mikania</taxon>
    </lineage>
</organism>
<dbReference type="InterPro" id="IPR000719">
    <property type="entry name" value="Prot_kinase_dom"/>
</dbReference>
<dbReference type="PROSITE" id="PS50011">
    <property type="entry name" value="PROTEIN_KINASE_DOM"/>
    <property type="match status" value="1"/>
</dbReference>
<evidence type="ECO:0000313" key="3">
    <source>
        <dbReference type="Proteomes" id="UP000326396"/>
    </source>
</evidence>
<dbReference type="InterPro" id="IPR046958">
    <property type="entry name" value="RBK1/2/STUNTED"/>
</dbReference>
<comment type="caution">
    <text evidence="2">The sequence shown here is derived from an EMBL/GenBank/DDBJ whole genome shotgun (WGS) entry which is preliminary data.</text>
</comment>
<dbReference type="PANTHER" id="PTHR47987:SF7">
    <property type="entry name" value="PROTEIN KINASE SUPERFAMILY PROTEIN"/>
    <property type="match status" value="1"/>
</dbReference>
<dbReference type="PANTHER" id="PTHR47987">
    <property type="entry name" value="OS08G0249100 PROTEIN"/>
    <property type="match status" value="1"/>
</dbReference>
<evidence type="ECO:0000313" key="2">
    <source>
        <dbReference type="EMBL" id="KAD5960675.1"/>
    </source>
</evidence>
<proteinExistence type="predicted"/>
<dbReference type="Pfam" id="PF07714">
    <property type="entry name" value="PK_Tyr_Ser-Thr"/>
    <property type="match status" value="1"/>
</dbReference>
<dbReference type="Proteomes" id="UP000326396">
    <property type="component" value="Linkage Group LG14"/>
</dbReference>
<protein>
    <recommendedName>
        <fullName evidence="1">Protein kinase domain-containing protein</fullName>
    </recommendedName>
</protein>
<feature type="domain" description="Protein kinase" evidence="1">
    <location>
        <begin position="1"/>
        <end position="298"/>
    </location>
</feature>
<dbReference type="EMBL" id="SZYD01000006">
    <property type="protein sequence ID" value="KAD5960675.1"/>
    <property type="molecule type" value="Genomic_DNA"/>
</dbReference>
<reference evidence="2 3" key="1">
    <citation type="submission" date="2019-05" db="EMBL/GenBank/DDBJ databases">
        <title>Mikania micrantha, genome provides insights into the molecular mechanism of rapid growth.</title>
        <authorList>
            <person name="Liu B."/>
        </authorList>
    </citation>
    <scope>NUCLEOTIDE SEQUENCE [LARGE SCALE GENOMIC DNA]</scope>
    <source>
        <strain evidence="2">NLD-2019</strain>
        <tissue evidence="2">Leaf</tissue>
    </source>
</reference>
<dbReference type="AlphaFoldDB" id="A0A5N6P603"/>
<dbReference type="OrthoDB" id="4062651at2759"/>
<sequence length="298" mass="34032">MVVHTKNGFVGVGGDKKTNGREHWAGKAFGQQKLSACGHIQNDTNDYYYPSEDGYVPHMDDYIHLLYENKPEDEYKITKKEHKDERRVGDFLSELGIMAHINHPNAARLIGFSSDTDLYLVLQFVAHGSLAARLHYGEEILEWALRFKVALGIAEGLRYLHYDWTLGYMAPEYFMHGIVHEKIDMFSYGVLLLELITGHPAIDSNRQSLVIWEKPLLEENNTKELIDPHLENDYEITELKSAMTIASVIQILKGEGLTTEPSRDKTNSGCKILLDACDFDDYTSTTYLKDLNRELVME</sequence>
<name>A0A5N6P603_9ASTR</name>